<dbReference type="InterPro" id="IPR050361">
    <property type="entry name" value="MPP/UQCRC_Complex"/>
</dbReference>
<dbReference type="EMBL" id="VTPS01000009">
    <property type="protein sequence ID" value="TZE81941.1"/>
    <property type="molecule type" value="Genomic_DNA"/>
</dbReference>
<dbReference type="AlphaFoldDB" id="A0A5D8QBN6"/>
<sequence>MNMDNAVNINDNFTLIIDRASHFKTITLNLYIMEQLGENVTKFALLPLVLKHGSRNLPTLRDIESRLDNMYGALFNIDVFKKGNIQLANYSLSVLNDRYADNRHLIDDALSFLNEVLFNVLVENNKFNQKYVEIDKDNIRKMIEARINDKRTYAIERCIELMCAGDPYAIYPLGIADDINNINEENLYSYYIDLFRRTRVVMVITGDIVSKDMVEKVKQILPINIPDRRVYFTGDLIKKTDELHFYSESMDVTQGKLSIGYTTETRPCDDDYFSLMLFNSILGGGPQSKLFNNVREKASLAYYASSRLERFKGILEIYCGIELEDYEKALEIIDKQVEELKAGNITDYEFEASKSELIHTFKSIFDSPNRRAGLYLGELLAGTNYGPEDYIRKISSLTREDVVEVGQKVNKNTVYFLKNK</sequence>
<evidence type="ECO:0000313" key="3">
    <source>
        <dbReference type="Proteomes" id="UP000322976"/>
    </source>
</evidence>
<dbReference type="NCBIfam" id="NF047422">
    <property type="entry name" value="YfmF_fam"/>
    <property type="match status" value="1"/>
</dbReference>
<evidence type="ECO:0000259" key="1">
    <source>
        <dbReference type="Pfam" id="PF05193"/>
    </source>
</evidence>
<dbReference type="Gene3D" id="3.30.830.10">
    <property type="entry name" value="Metalloenzyme, LuxS/M16 peptidase-like"/>
    <property type="match status" value="2"/>
</dbReference>
<reference evidence="2 3" key="1">
    <citation type="submission" date="2019-08" db="EMBL/GenBank/DDBJ databases">
        <title>Calorimonas adulescens gen. nov., sp. nov., an anaerobic thermophilic bacterium from Sakhalin hot spring.</title>
        <authorList>
            <person name="Khomyakova M.A."/>
            <person name="Merkel A.Y."/>
            <person name="Novikov A."/>
            <person name="Bonch-Osmolovskaya E.A."/>
            <person name="Slobodkin A.I."/>
        </authorList>
    </citation>
    <scope>NUCLEOTIDE SEQUENCE [LARGE SCALE GENOMIC DNA]</scope>
    <source>
        <strain evidence="2 3">A05MB</strain>
    </source>
</reference>
<dbReference type="GO" id="GO:0046872">
    <property type="term" value="F:metal ion binding"/>
    <property type="evidence" value="ECO:0007669"/>
    <property type="project" value="InterPro"/>
</dbReference>
<dbReference type="PANTHER" id="PTHR11851:SF186">
    <property type="entry name" value="INACTIVE METALLOPROTEASE YMFF-RELATED"/>
    <property type="match status" value="1"/>
</dbReference>
<accession>A0A5D8QBN6</accession>
<dbReference type="PANTHER" id="PTHR11851">
    <property type="entry name" value="METALLOPROTEASE"/>
    <property type="match status" value="1"/>
</dbReference>
<dbReference type="InterPro" id="IPR011249">
    <property type="entry name" value="Metalloenz_LuxS/M16"/>
</dbReference>
<name>A0A5D8QBN6_9THEO</name>
<gene>
    <name evidence="2" type="ORF">FWJ32_06810</name>
</gene>
<dbReference type="Proteomes" id="UP000322976">
    <property type="component" value="Unassembled WGS sequence"/>
</dbReference>
<dbReference type="SUPFAM" id="SSF63411">
    <property type="entry name" value="LuxS/MPP-like metallohydrolase"/>
    <property type="match status" value="2"/>
</dbReference>
<dbReference type="RefSeq" id="WP_149545215.1">
    <property type="nucleotide sequence ID" value="NZ_VTPS01000009.1"/>
</dbReference>
<protein>
    <submittedName>
        <fullName evidence="2">Insulinase family protein</fullName>
    </submittedName>
</protein>
<dbReference type="InterPro" id="IPR007863">
    <property type="entry name" value="Peptidase_M16_C"/>
</dbReference>
<keyword evidence="3" id="KW-1185">Reference proteome</keyword>
<dbReference type="Pfam" id="PF05193">
    <property type="entry name" value="Peptidase_M16_C"/>
    <property type="match status" value="1"/>
</dbReference>
<evidence type="ECO:0000313" key="2">
    <source>
        <dbReference type="EMBL" id="TZE81941.1"/>
    </source>
</evidence>
<feature type="domain" description="Peptidase M16 C-terminal" evidence="1">
    <location>
        <begin position="181"/>
        <end position="357"/>
    </location>
</feature>
<comment type="caution">
    <text evidence="2">The sequence shown here is derived from an EMBL/GenBank/DDBJ whole genome shotgun (WGS) entry which is preliminary data.</text>
</comment>
<organism evidence="2 3">
    <name type="scientific">Calorimonas adulescens</name>
    <dbReference type="NCBI Taxonomy" id="2606906"/>
    <lineage>
        <taxon>Bacteria</taxon>
        <taxon>Bacillati</taxon>
        <taxon>Bacillota</taxon>
        <taxon>Clostridia</taxon>
        <taxon>Thermoanaerobacterales</taxon>
        <taxon>Thermoanaerobacteraceae</taxon>
        <taxon>Calorimonas</taxon>
    </lineage>
</organism>
<proteinExistence type="predicted"/>